<keyword evidence="3" id="KW-0732">Signal</keyword>
<dbReference type="AlphaFoldDB" id="A0A518HJJ7"/>
<gene>
    <name evidence="4" type="ORF">Enr13x_08650</name>
</gene>
<feature type="transmembrane region" description="Helical" evidence="2">
    <location>
        <begin position="959"/>
        <end position="978"/>
    </location>
</feature>
<organism evidence="4 5">
    <name type="scientific">Stieleria neptunia</name>
    <dbReference type="NCBI Taxonomy" id="2527979"/>
    <lineage>
        <taxon>Bacteria</taxon>
        <taxon>Pseudomonadati</taxon>
        <taxon>Planctomycetota</taxon>
        <taxon>Planctomycetia</taxon>
        <taxon>Pirellulales</taxon>
        <taxon>Pirellulaceae</taxon>
        <taxon>Stieleria</taxon>
    </lineage>
</organism>
<evidence type="ECO:0000256" key="3">
    <source>
        <dbReference type="SAM" id="SignalP"/>
    </source>
</evidence>
<evidence type="ECO:0000313" key="5">
    <source>
        <dbReference type="Proteomes" id="UP000319004"/>
    </source>
</evidence>
<feature type="compositionally biased region" description="Polar residues" evidence="1">
    <location>
        <begin position="269"/>
        <end position="279"/>
    </location>
</feature>
<keyword evidence="2" id="KW-0472">Membrane</keyword>
<name>A0A518HJJ7_9BACT</name>
<feature type="transmembrane region" description="Helical" evidence="2">
    <location>
        <begin position="1021"/>
        <end position="1039"/>
    </location>
</feature>
<evidence type="ECO:0000313" key="4">
    <source>
        <dbReference type="EMBL" id="QDV41027.1"/>
    </source>
</evidence>
<feature type="transmembrane region" description="Helical" evidence="2">
    <location>
        <begin position="934"/>
        <end position="952"/>
    </location>
</feature>
<proteinExistence type="predicted"/>
<evidence type="ECO:0000256" key="1">
    <source>
        <dbReference type="SAM" id="MobiDB-lite"/>
    </source>
</evidence>
<dbReference type="InterPro" id="IPR036909">
    <property type="entry name" value="Cyt_c-like_dom_sf"/>
</dbReference>
<protein>
    <recommendedName>
        <fullName evidence="6">Cytochrome c domain-containing protein</fullName>
    </recommendedName>
</protein>
<accession>A0A518HJJ7</accession>
<feature type="region of interest" description="Disordered" evidence="1">
    <location>
        <begin position="269"/>
        <end position="309"/>
    </location>
</feature>
<sequence precursor="true">MKSPFAFASTALIVLCLCTACTPVKQTQTDDAKKRATAENVSNDSAAAYFTYRDPDPYDNDDSPHVPDFFAGMDAISRPAMKTEDTAEKDPRPSEFPDPLLDRSRDDNGSLVRAEVTVEPADLNLNERIGRNTWMAWCAGNEGFWDWLCTDSLGFIDLLKLVDSRRRAQRFAETGMINEPGMEQARSAREEEFGLWLDSPTDDRVRRWRQAYVRQTFAAIAAGKHKSQVGLQRRAPSGGYDGPPLYTGAPDAFKNEGYRYPSSYLTNQDASYGSGNQTGYAGDAPYRAGGDGQSESSEPSQRSIDDIIPPPDLYGLSSGVIGLRLFPNPYFDAAAQARWQAERFYNDDSFYNDPTLVRPYRVGMSCAFCHASFHPLEPPRDVNNPRWTNLSGNIGAQYLSMRATVGGQLTPDQFVYHLLESQPRGTIDTSLIASDNINNPNTMNAVFGLPQRAILSFYNPQERLSNESSRLPSLWKHPNPDRPGDGEDVVPPEWVQRAEELDLVDQVVHSNDNPRHVPRILLDGSDSIGTWGALARVYLNIGSYWEQWNQLHQVVIGLDDQKPFRLADCEEYSVYWNATEQRVPGLRDYFLKITPTMPLLSTAGGEARMEPISDEQEARWKRQSEREKRDVESLSAAERAKRIDVRQLARGRKAFARNCIVCHSSIQPESTAAIVKAFPTNADFDALVAKRLAVRNASQINGEFWEHDPAQWLDDPSYQAWAEAIVEEPTFWTENYLSTDYRIPVNLVKTNASRAMGTNGMTGHMWEDFASESYRELPSPGEIEFFNPYEGDEGTMQSFSPRHINPGTGKRDGGGGPGYYRVPSLMSIWATAPLLHNNSLGLYNNDPSVDGRLAAFDDAIRKLLWPEKRLQSSSYNDATPERLRRDHGLIWRTTEKSYLRVDAKRVPGFVYRLPFVKTLHQSPRLMWLRSVHPLWLPGAIFLGGALIILLVSRIESKRLVAYLIVAIAIVLAAVLWWARSYSGVQWAAPLRNVYPWLLPVLTLVAVALVLWLPLSRRVARWCGYGLVIAALVVSGLVYFKAGRLGDVNIGPIPKGTPVNLLANFNPEAELATQKDSVATLIAGLAEIESRHLKPDAADRVMKDKIAPALMAVNKCPDFVMDKGHYFPWFDSMTDEDKNALIELLKTL</sequence>
<dbReference type="GO" id="GO:0020037">
    <property type="term" value="F:heme binding"/>
    <property type="evidence" value="ECO:0007669"/>
    <property type="project" value="InterPro"/>
</dbReference>
<keyword evidence="2" id="KW-0812">Transmembrane</keyword>
<dbReference type="RefSeq" id="WP_145384812.1">
    <property type="nucleotide sequence ID" value="NZ_CP037423.1"/>
</dbReference>
<evidence type="ECO:0008006" key="6">
    <source>
        <dbReference type="Google" id="ProtNLM"/>
    </source>
</evidence>
<evidence type="ECO:0000256" key="2">
    <source>
        <dbReference type="SAM" id="Phobius"/>
    </source>
</evidence>
<dbReference type="OrthoDB" id="9805202at2"/>
<dbReference type="KEGG" id="snep:Enr13x_08650"/>
<feature type="signal peptide" evidence="3">
    <location>
        <begin position="1"/>
        <end position="26"/>
    </location>
</feature>
<feature type="region of interest" description="Disordered" evidence="1">
    <location>
        <begin position="228"/>
        <end position="248"/>
    </location>
</feature>
<dbReference type="SUPFAM" id="SSF46626">
    <property type="entry name" value="Cytochrome c"/>
    <property type="match status" value="1"/>
</dbReference>
<dbReference type="EMBL" id="CP037423">
    <property type="protein sequence ID" value="QDV41027.1"/>
    <property type="molecule type" value="Genomic_DNA"/>
</dbReference>
<feature type="transmembrane region" description="Helical" evidence="2">
    <location>
        <begin position="993"/>
        <end position="1014"/>
    </location>
</feature>
<feature type="compositionally biased region" description="Polar residues" evidence="1">
    <location>
        <begin position="293"/>
        <end position="302"/>
    </location>
</feature>
<keyword evidence="2" id="KW-1133">Transmembrane helix</keyword>
<dbReference type="Proteomes" id="UP000319004">
    <property type="component" value="Chromosome"/>
</dbReference>
<reference evidence="4 5" key="1">
    <citation type="submission" date="2019-03" db="EMBL/GenBank/DDBJ databases">
        <title>Deep-cultivation of Planctomycetes and their phenomic and genomic characterization uncovers novel biology.</title>
        <authorList>
            <person name="Wiegand S."/>
            <person name="Jogler M."/>
            <person name="Boedeker C."/>
            <person name="Pinto D."/>
            <person name="Vollmers J."/>
            <person name="Rivas-Marin E."/>
            <person name="Kohn T."/>
            <person name="Peeters S.H."/>
            <person name="Heuer A."/>
            <person name="Rast P."/>
            <person name="Oberbeckmann S."/>
            <person name="Bunk B."/>
            <person name="Jeske O."/>
            <person name="Meyerdierks A."/>
            <person name="Storesund J.E."/>
            <person name="Kallscheuer N."/>
            <person name="Luecker S."/>
            <person name="Lage O.M."/>
            <person name="Pohl T."/>
            <person name="Merkel B.J."/>
            <person name="Hornburger P."/>
            <person name="Mueller R.-W."/>
            <person name="Bruemmer F."/>
            <person name="Labrenz M."/>
            <person name="Spormann A.M."/>
            <person name="Op den Camp H."/>
            <person name="Overmann J."/>
            <person name="Amann R."/>
            <person name="Jetten M.S.M."/>
            <person name="Mascher T."/>
            <person name="Medema M.H."/>
            <person name="Devos D.P."/>
            <person name="Kaster A.-K."/>
            <person name="Ovreas L."/>
            <person name="Rohde M."/>
            <person name="Galperin M.Y."/>
            <person name="Jogler C."/>
        </authorList>
    </citation>
    <scope>NUCLEOTIDE SEQUENCE [LARGE SCALE GENOMIC DNA]</scope>
    <source>
        <strain evidence="4 5">Enr13</strain>
    </source>
</reference>
<dbReference type="GO" id="GO:0009055">
    <property type="term" value="F:electron transfer activity"/>
    <property type="evidence" value="ECO:0007669"/>
    <property type="project" value="InterPro"/>
</dbReference>
<feature type="region of interest" description="Disordered" evidence="1">
    <location>
        <begin position="82"/>
        <end position="106"/>
    </location>
</feature>
<feature type="chain" id="PRO_5021995845" description="Cytochrome c domain-containing protein" evidence="3">
    <location>
        <begin position="27"/>
        <end position="1147"/>
    </location>
</feature>
<feature type="region of interest" description="Disordered" evidence="1">
    <location>
        <begin position="468"/>
        <end position="487"/>
    </location>
</feature>
<keyword evidence="5" id="KW-1185">Reference proteome</keyword>